<proteinExistence type="predicted"/>
<gene>
    <name evidence="1" type="ORF">DL89DRAFT_15170</name>
</gene>
<dbReference type="RefSeq" id="XP_040747585.1">
    <property type="nucleotide sequence ID" value="XM_040883545.1"/>
</dbReference>
<name>A0A1Y1WMN6_9FUNG</name>
<accession>A0A1Y1WMN6</accession>
<dbReference type="EMBL" id="MCFD01000001">
    <property type="protein sequence ID" value="ORX74374.1"/>
    <property type="molecule type" value="Genomic_DNA"/>
</dbReference>
<evidence type="ECO:0000313" key="1">
    <source>
        <dbReference type="EMBL" id="ORX74374.1"/>
    </source>
</evidence>
<protein>
    <submittedName>
        <fullName evidence="1">Uncharacterized protein</fullName>
    </submittedName>
</protein>
<organism evidence="1 2">
    <name type="scientific">Linderina pennispora</name>
    <dbReference type="NCBI Taxonomy" id="61395"/>
    <lineage>
        <taxon>Eukaryota</taxon>
        <taxon>Fungi</taxon>
        <taxon>Fungi incertae sedis</taxon>
        <taxon>Zoopagomycota</taxon>
        <taxon>Kickxellomycotina</taxon>
        <taxon>Kickxellomycetes</taxon>
        <taxon>Kickxellales</taxon>
        <taxon>Kickxellaceae</taxon>
        <taxon>Linderina</taxon>
    </lineage>
</organism>
<comment type="caution">
    <text evidence="1">The sequence shown here is derived from an EMBL/GenBank/DDBJ whole genome shotgun (WGS) entry which is preliminary data.</text>
</comment>
<keyword evidence="2" id="KW-1185">Reference proteome</keyword>
<dbReference type="OrthoDB" id="10391973at2759"/>
<evidence type="ECO:0000313" key="2">
    <source>
        <dbReference type="Proteomes" id="UP000193922"/>
    </source>
</evidence>
<dbReference type="GeneID" id="63800193"/>
<sequence length="249" mass="25947">MPTPPPHLTWPCWATTRPLSGTFMGRTRQRPISPNMGSLRLHGGSVTHTATHSPAQPPMGFRSPATDFTGVAATVALAASITPGSMDYPSFPVSGAAGTAGVPHNKMMVYPNSIGDATISMALFDERTVNTIASVLASPEMAIPFEQPSPAMTNYNVSASATPAVDGCSAPSLTPQAHMLNSALAMRTPRSLNSSQAAPEDSIASSAMASYFGTLTTTESMVSAAAQVLTYPPPNLTSGNQMDFEDMLE</sequence>
<reference evidence="1 2" key="1">
    <citation type="submission" date="2016-07" db="EMBL/GenBank/DDBJ databases">
        <title>Pervasive Adenine N6-methylation of Active Genes in Fungi.</title>
        <authorList>
            <consortium name="DOE Joint Genome Institute"/>
            <person name="Mondo S.J."/>
            <person name="Dannebaum R.O."/>
            <person name="Kuo R.C."/>
            <person name="Labutti K."/>
            <person name="Haridas S."/>
            <person name="Kuo A."/>
            <person name="Salamov A."/>
            <person name="Ahrendt S.R."/>
            <person name="Lipzen A."/>
            <person name="Sullivan W."/>
            <person name="Andreopoulos W.B."/>
            <person name="Clum A."/>
            <person name="Lindquist E."/>
            <person name="Daum C."/>
            <person name="Ramamoorthy G.K."/>
            <person name="Gryganskyi A."/>
            <person name="Culley D."/>
            <person name="Magnuson J.K."/>
            <person name="James T.Y."/>
            <person name="O'Malley M.A."/>
            <person name="Stajich J.E."/>
            <person name="Spatafora J.W."/>
            <person name="Visel A."/>
            <person name="Grigoriev I.V."/>
        </authorList>
    </citation>
    <scope>NUCLEOTIDE SEQUENCE [LARGE SCALE GENOMIC DNA]</scope>
    <source>
        <strain evidence="1 2">ATCC 12442</strain>
    </source>
</reference>
<dbReference type="Proteomes" id="UP000193922">
    <property type="component" value="Unassembled WGS sequence"/>
</dbReference>
<dbReference type="AlphaFoldDB" id="A0A1Y1WMN6"/>